<dbReference type="Gene3D" id="1.25.40.10">
    <property type="entry name" value="Tetratricopeptide repeat domain"/>
    <property type="match status" value="1"/>
</dbReference>
<sequence length="517" mass="57334">MNHLPRNMNLKAFDPHRADFTCKYEADANPPFTAEADALFQQGMAVTSYDLVFEQRDYAKAAQLWQQAAGMGHWKAAMNLAGLYESGLGLPQDSEQAVLLVEGLMKQGVPAAFDKMGTYHQRGIGVKGDASRAYAFWQLAADMGSSAAQAHLGYKLQGTYDNPDQGFWGNREVALKMLECSFAQGNGDAAYTLALTITGDDASLGEDNARALRVYHEGVKLGCKDCARDLSVSFDLVRPMTGNTIDTARSDRYRLLREALELNPDLRFPNLDKVLPLPPAALPLWDGKRETLLDAAKPLVAKPAEKPTPGAQRTGRAHIPQGHVLRRQAQALVVEASTLVPHSGYWLARLAKVYRDHEQAWEDAQVPQRYAQGETFEAADRRSLGAYANYAPRTVWHYLGEASPVHVPTHPRVAQGIARSTRVPVPLLHCKGMLPCPRTGVWGGQVPRDHPMARLYNRWDRFAYVEKGQSFPDPRHQHIPIAPHEVKWLWLDNANQPQRSGIVEVTLSDLHDAQTAS</sequence>
<evidence type="ECO:0000313" key="2">
    <source>
        <dbReference type="EMBL" id="MDP9901825.1"/>
    </source>
</evidence>
<reference evidence="2 3" key="1">
    <citation type="submission" date="2023-07" db="EMBL/GenBank/DDBJ databases">
        <title>Sorghum-associated microbial communities from plants grown in Nebraska, USA.</title>
        <authorList>
            <person name="Schachtman D."/>
        </authorList>
    </citation>
    <scope>NUCLEOTIDE SEQUENCE [LARGE SCALE GENOMIC DNA]</scope>
    <source>
        <strain evidence="2 3">DS1607</strain>
    </source>
</reference>
<dbReference type="InterPro" id="IPR050767">
    <property type="entry name" value="Sel1_AlgK"/>
</dbReference>
<dbReference type="PANTHER" id="PTHR11102:SF160">
    <property type="entry name" value="ERAD-ASSOCIATED E3 UBIQUITIN-PROTEIN LIGASE COMPONENT HRD3"/>
    <property type="match status" value="1"/>
</dbReference>
<gene>
    <name evidence="2" type="ORF">J2W36_004095</name>
</gene>
<protein>
    <recommendedName>
        <fullName evidence="1">DUF6396 domain-containing protein</fullName>
    </recommendedName>
</protein>
<proteinExistence type="predicted"/>
<dbReference type="Pfam" id="PF19933">
    <property type="entry name" value="DUF6396"/>
    <property type="match status" value="1"/>
</dbReference>
<dbReference type="Proteomes" id="UP001226867">
    <property type="component" value="Unassembled WGS sequence"/>
</dbReference>
<dbReference type="SMART" id="SM00671">
    <property type="entry name" value="SEL1"/>
    <property type="match status" value="4"/>
</dbReference>
<dbReference type="InterPro" id="IPR006597">
    <property type="entry name" value="Sel1-like"/>
</dbReference>
<evidence type="ECO:0000313" key="3">
    <source>
        <dbReference type="Proteomes" id="UP001226867"/>
    </source>
</evidence>
<dbReference type="PANTHER" id="PTHR11102">
    <property type="entry name" value="SEL-1-LIKE PROTEIN"/>
    <property type="match status" value="1"/>
</dbReference>
<dbReference type="InterPro" id="IPR011990">
    <property type="entry name" value="TPR-like_helical_dom_sf"/>
</dbReference>
<name>A0ABT9SBU6_9BURK</name>
<dbReference type="InterPro" id="IPR045653">
    <property type="entry name" value="DUF6396"/>
</dbReference>
<accession>A0ABT9SBU6</accession>
<organism evidence="2 3">
    <name type="scientific">Variovorax ginsengisoli</name>
    <dbReference type="NCBI Taxonomy" id="363844"/>
    <lineage>
        <taxon>Bacteria</taxon>
        <taxon>Pseudomonadati</taxon>
        <taxon>Pseudomonadota</taxon>
        <taxon>Betaproteobacteria</taxon>
        <taxon>Burkholderiales</taxon>
        <taxon>Comamonadaceae</taxon>
        <taxon>Variovorax</taxon>
    </lineage>
</organism>
<dbReference type="SUPFAM" id="SSF81901">
    <property type="entry name" value="HCP-like"/>
    <property type="match status" value="1"/>
</dbReference>
<dbReference type="EMBL" id="JAUSRO010000014">
    <property type="protein sequence ID" value="MDP9901825.1"/>
    <property type="molecule type" value="Genomic_DNA"/>
</dbReference>
<comment type="caution">
    <text evidence="2">The sequence shown here is derived from an EMBL/GenBank/DDBJ whole genome shotgun (WGS) entry which is preliminary data.</text>
</comment>
<keyword evidence="3" id="KW-1185">Reference proteome</keyword>
<feature type="domain" description="DUF6396" evidence="1">
    <location>
        <begin position="242"/>
        <end position="290"/>
    </location>
</feature>
<dbReference type="Pfam" id="PF08238">
    <property type="entry name" value="Sel1"/>
    <property type="match status" value="3"/>
</dbReference>
<evidence type="ECO:0000259" key="1">
    <source>
        <dbReference type="Pfam" id="PF19933"/>
    </source>
</evidence>
<dbReference type="RefSeq" id="WP_307691593.1">
    <property type="nucleotide sequence ID" value="NZ_JAUSRO010000014.1"/>
</dbReference>